<evidence type="ECO:0000256" key="3">
    <source>
        <dbReference type="ARBA" id="ARBA00022679"/>
    </source>
</evidence>
<protein>
    <submittedName>
        <fullName evidence="5">Glycosyl transferase</fullName>
    </submittedName>
</protein>
<dbReference type="KEGG" id="rdp:RD2015_3872"/>
<dbReference type="InterPro" id="IPR029044">
    <property type="entry name" value="Nucleotide-diphossugar_trans"/>
</dbReference>
<dbReference type="Pfam" id="PF00535">
    <property type="entry name" value="Glycos_transf_2"/>
    <property type="match status" value="1"/>
</dbReference>
<evidence type="ECO:0000313" key="5">
    <source>
        <dbReference type="EMBL" id="ALV08323.1"/>
    </source>
</evidence>
<dbReference type="CDD" id="cd00761">
    <property type="entry name" value="Glyco_tranf_GTA_type"/>
    <property type="match status" value="1"/>
</dbReference>
<keyword evidence="2" id="KW-0328">Glycosyltransferase</keyword>
<dbReference type="InterPro" id="IPR050834">
    <property type="entry name" value="Glycosyltransf_2"/>
</dbReference>
<proteinExistence type="inferred from homology"/>
<keyword evidence="3 5" id="KW-0808">Transferase</keyword>
<dbReference type="Gene3D" id="3.90.550.10">
    <property type="entry name" value="Spore Coat Polysaccharide Biosynthesis Protein SpsA, Chain A"/>
    <property type="match status" value="1"/>
</dbReference>
<sequence>MALFDVLMPVKNGEAFLSQALTSVQAQTERDWRLLVLDHGSTDRTAEIVARAAAQDPRIELHPFPQAQGLAGLLNEGLGLIEAPYLMRMDADDECLPERMALTHAAFERDPDVVLVGGQSVMIDAQGQEIGAMTHPTDKDELARCALFRNVFAHPTISLRSQAVRDRGIRYGQSMFRATDPQADIEVPNLAEDYLLFSELALQRQGINLPQNVLRYRFHSGSVSRQKYWDQLQMSGRISRHLGGLLARWSGQAAFDPVPFCSHGQALIDVKGRREYADDYARMVHALARSGSAWSGEAAERELRWRRTFVDRHPLGLASRALRFGLGGRADPWEMRTAMNALKQQIRGRARLQMEPVAG</sequence>
<dbReference type="RefSeq" id="WP_058936309.1">
    <property type="nucleotide sequence ID" value="NZ_CP013729.1"/>
</dbReference>
<gene>
    <name evidence="5" type="ORF">RD2015_3872</name>
</gene>
<evidence type="ECO:0000256" key="1">
    <source>
        <dbReference type="ARBA" id="ARBA00006739"/>
    </source>
</evidence>
<evidence type="ECO:0000256" key="2">
    <source>
        <dbReference type="ARBA" id="ARBA00022676"/>
    </source>
</evidence>
<dbReference type="GO" id="GO:0016757">
    <property type="term" value="F:glycosyltransferase activity"/>
    <property type="evidence" value="ECO:0007669"/>
    <property type="project" value="UniProtKB-KW"/>
</dbReference>
<name>A0A0U3MZA8_9BURK</name>
<reference evidence="5 6" key="1">
    <citation type="submission" date="2015-12" db="EMBL/GenBank/DDBJ databases">
        <title>Complete genome of Roseateles depolymerans KCTC 42856.</title>
        <authorList>
            <person name="Kim K.M."/>
        </authorList>
    </citation>
    <scope>NUCLEOTIDE SEQUENCE [LARGE SCALE GENOMIC DNA]</scope>
    <source>
        <strain evidence="5 6">KCTC 42856</strain>
    </source>
</reference>
<dbReference type="InterPro" id="IPR001173">
    <property type="entry name" value="Glyco_trans_2-like"/>
</dbReference>
<dbReference type="OrthoDB" id="8564828at2"/>
<feature type="domain" description="Glycosyltransferase 2-like" evidence="4">
    <location>
        <begin position="6"/>
        <end position="120"/>
    </location>
</feature>
<dbReference type="AlphaFoldDB" id="A0A0U3MZA8"/>
<dbReference type="STRING" id="76731.RD2015_3872"/>
<dbReference type="PANTHER" id="PTHR43685:SF5">
    <property type="entry name" value="GLYCOSYLTRANSFERASE EPSE-RELATED"/>
    <property type="match status" value="1"/>
</dbReference>
<evidence type="ECO:0000313" key="6">
    <source>
        <dbReference type="Proteomes" id="UP000060699"/>
    </source>
</evidence>
<organism evidence="5 6">
    <name type="scientific">Roseateles depolymerans</name>
    <dbReference type="NCBI Taxonomy" id="76731"/>
    <lineage>
        <taxon>Bacteria</taxon>
        <taxon>Pseudomonadati</taxon>
        <taxon>Pseudomonadota</taxon>
        <taxon>Betaproteobacteria</taxon>
        <taxon>Burkholderiales</taxon>
        <taxon>Sphaerotilaceae</taxon>
        <taxon>Roseateles</taxon>
    </lineage>
</organism>
<evidence type="ECO:0000259" key="4">
    <source>
        <dbReference type="Pfam" id="PF00535"/>
    </source>
</evidence>
<dbReference type="SUPFAM" id="SSF53448">
    <property type="entry name" value="Nucleotide-diphospho-sugar transferases"/>
    <property type="match status" value="1"/>
</dbReference>
<dbReference type="PANTHER" id="PTHR43685">
    <property type="entry name" value="GLYCOSYLTRANSFERASE"/>
    <property type="match status" value="1"/>
</dbReference>
<accession>A0A0U3MZA8</accession>
<keyword evidence="6" id="KW-1185">Reference proteome</keyword>
<dbReference type="EMBL" id="CP013729">
    <property type="protein sequence ID" value="ALV08323.1"/>
    <property type="molecule type" value="Genomic_DNA"/>
</dbReference>
<dbReference type="Proteomes" id="UP000060699">
    <property type="component" value="Chromosome"/>
</dbReference>
<comment type="similarity">
    <text evidence="1">Belongs to the glycosyltransferase 2 family.</text>
</comment>